<evidence type="ECO:0000256" key="1">
    <source>
        <dbReference type="SAM" id="MobiDB-lite"/>
    </source>
</evidence>
<dbReference type="Proteomes" id="UP000822688">
    <property type="component" value="Chromosome 2"/>
</dbReference>
<protein>
    <submittedName>
        <fullName evidence="2">Uncharacterized protein</fullName>
    </submittedName>
</protein>
<accession>A0A8T0IU03</accession>
<dbReference type="AlphaFoldDB" id="A0A8T0IU03"/>
<feature type="compositionally biased region" description="Polar residues" evidence="1">
    <location>
        <begin position="25"/>
        <end position="39"/>
    </location>
</feature>
<feature type="region of interest" description="Disordered" evidence="1">
    <location>
        <begin position="25"/>
        <end position="53"/>
    </location>
</feature>
<sequence>MRHGAWGPLGWVVFQKNCVSRKSLSATERGSLPNLTESTMGGGGDGHHRGHFGGSDGHHRGILIFGSGDRHHRRHFGGGDGHHFGILIFGVVTSPPGAFWRW</sequence>
<gene>
    <name evidence="2" type="ORF">KC19_2G073300</name>
</gene>
<evidence type="ECO:0000313" key="2">
    <source>
        <dbReference type="EMBL" id="KAG0586221.1"/>
    </source>
</evidence>
<keyword evidence="3" id="KW-1185">Reference proteome</keyword>
<proteinExistence type="predicted"/>
<reference evidence="2" key="1">
    <citation type="submission" date="2020-06" db="EMBL/GenBank/DDBJ databases">
        <title>WGS assembly of Ceratodon purpureus strain R40.</title>
        <authorList>
            <person name="Carey S.B."/>
            <person name="Jenkins J."/>
            <person name="Shu S."/>
            <person name="Lovell J.T."/>
            <person name="Sreedasyam A."/>
            <person name="Maumus F."/>
            <person name="Tiley G.P."/>
            <person name="Fernandez-Pozo N."/>
            <person name="Barry K."/>
            <person name="Chen C."/>
            <person name="Wang M."/>
            <person name="Lipzen A."/>
            <person name="Daum C."/>
            <person name="Saski C.A."/>
            <person name="Payton A.C."/>
            <person name="Mcbreen J.C."/>
            <person name="Conrad R.E."/>
            <person name="Kollar L.M."/>
            <person name="Olsson S."/>
            <person name="Huttunen S."/>
            <person name="Landis J.B."/>
            <person name="Wickett N.J."/>
            <person name="Johnson M.G."/>
            <person name="Rensing S.A."/>
            <person name="Grimwood J."/>
            <person name="Schmutz J."/>
            <person name="Mcdaniel S.F."/>
        </authorList>
    </citation>
    <scope>NUCLEOTIDE SEQUENCE</scope>
    <source>
        <strain evidence="2">R40</strain>
    </source>
</reference>
<organism evidence="2 3">
    <name type="scientific">Ceratodon purpureus</name>
    <name type="common">Fire moss</name>
    <name type="synonym">Dicranum purpureum</name>
    <dbReference type="NCBI Taxonomy" id="3225"/>
    <lineage>
        <taxon>Eukaryota</taxon>
        <taxon>Viridiplantae</taxon>
        <taxon>Streptophyta</taxon>
        <taxon>Embryophyta</taxon>
        <taxon>Bryophyta</taxon>
        <taxon>Bryophytina</taxon>
        <taxon>Bryopsida</taxon>
        <taxon>Dicranidae</taxon>
        <taxon>Pseudoditrichales</taxon>
        <taxon>Ditrichaceae</taxon>
        <taxon>Ceratodon</taxon>
    </lineage>
</organism>
<evidence type="ECO:0000313" key="3">
    <source>
        <dbReference type="Proteomes" id="UP000822688"/>
    </source>
</evidence>
<dbReference type="EMBL" id="CM026422">
    <property type="protein sequence ID" value="KAG0586221.1"/>
    <property type="molecule type" value="Genomic_DNA"/>
</dbReference>
<comment type="caution">
    <text evidence="2">The sequence shown here is derived from an EMBL/GenBank/DDBJ whole genome shotgun (WGS) entry which is preliminary data.</text>
</comment>
<name>A0A8T0IU03_CERPU</name>